<dbReference type="InterPro" id="IPR008969">
    <property type="entry name" value="CarboxyPept-like_regulatory"/>
</dbReference>
<dbReference type="NCBIfam" id="TIGR04057">
    <property type="entry name" value="SusC_RagA_signa"/>
    <property type="match status" value="1"/>
</dbReference>
<dbReference type="PROSITE" id="PS52016">
    <property type="entry name" value="TONB_DEPENDENT_REC_3"/>
    <property type="match status" value="1"/>
</dbReference>
<keyword evidence="4" id="KW-1185">Reference proteome</keyword>
<dbReference type="NCBIfam" id="TIGR04056">
    <property type="entry name" value="OMP_RagA_SusC"/>
    <property type="match status" value="1"/>
</dbReference>
<dbReference type="Gene3D" id="3.55.50.30">
    <property type="match status" value="1"/>
</dbReference>
<dbReference type="AlphaFoldDB" id="A0A6G9AUI0"/>
<keyword evidence="1" id="KW-1134">Transmembrane beta strand</keyword>
<protein>
    <submittedName>
        <fullName evidence="3">TonB-dependent receptor</fullName>
    </submittedName>
</protein>
<evidence type="ECO:0000259" key="2">
    <source>
        <dbReference type="Pfam" id="PF07715"/>
    </source>
</evidence>
<dbReference type="Gene3D" id="2.170.130.10">
    <property type="entry name" value="TonB-dependent receptor, plug domain"/>
    <property type="match status" value="1"/>
</dbReference>
<dbReference type="InterPro" id="IPR037066">
    <property type="entry name" value="Plug_dom_sf"/>
</dbReference>
<comment type="subcellular location">
    <subcellularLocation>
        <location evidence="1">Cell outer membrane</location>
        <topology evidence="1">Multi-pass membrane protein</topology>
    </subcellularLocation>
</comment>
<dbReference type="InterPro" id="IPR012910">
    <property type="entry name" value="Plug_dom"/>
</dbReference>
<feature type="domain" description="TonB-dependent receptor plug" evidence="2">
    <location>
        <begin position="260"/>
        <end position="363"/>
    </location>
</feature>
<dbReference type="InterPro" id="IPR023996">
    <property type="entry name" value="TonB-dep_OMP_SusC/RagA"/>
</dbReference>
<dbReference type="Pfam" id="PF13715">
    <property type="entry name" value="CarbopepD_reg_2"/>
    <property type="match status" value="1"/>
</dbReference>
<proteinExistence type="inferred from homology"/>
<dbReference type="GO" id="GO:0009279">
    <property type="term" value="C:cell outer membrane"/>
    <property type="evidence" value="ECO:0007669"/>
    <property type="project" value="UniProtKB-SubCell"/>
</dbReference>
<dbReference type="Gene3D" id="2.60.40.1120">
    <property type="entry name" value="Carboxypeptidase-like, regulatory domain"/>
    <property type="match status" value="1"/>
</dbReference>
<name>A0A6G9AUI0_9BACT</name>
<evidence type="ECO:0000256" key="1">
    <source>
        <dbReference type="PROSITE-ProRule" id="PRU01360"/>
    </source>
</evidence>
<organism evidence="3 4">
    <name type="scientific">Spirosoma aureum</name>
    <dbReference type="NCBI Taxonomy" id="2692134"/>
    <lineage>
        <taxon>Bacteria</taxon>
        <taxon>Pseudomonadati</taxon>
        <taxon>Bacteroidota</taxon>
        <taxon>Cytophagia</taxon>
        <taxon>Cytophagales</taxon>
        <taxon>Cytophagaceae</taxon>
        <taxon>Spirosoma</taxon>
    </lineage>
</organism>
<evidence type="ECO:0000313" key="4">
    <source>
        <dbReference type="Proteomes" id="UP000501802"/>
    </source>
</evidence>
<dbReference type="InterPro" id="IPR023997">
    <property type="entry name" value="TonB-dep_OMP_SusC/RagA_CS"/>
</dbReference>
<evidence type="ECO:0000313" key="3">
    <source>
        <dbReference type="EMBL" id="QIP16048.1"/>
    </source>
</evidence>
<keyword evidence="1" id="KW-0812">Transmembrane</keyword>
<dbReference type="RefSeq" id="WP_167215499.1">
    <property type="nucleotide sequence ID" value="NZ_CP050063.1"/>
</dbReference>
<keyword evidence="3" id="KW-0675">Receptor</keyword>
<dbReference type="SUPFAM" id="SSF49464">
    <property type="entry name" value="Carboxypeptidase regulatory domain-like"/>
    <property type="match status" value="1"/>
</dbReference>
<dbReference type="KEGG" id="spib:G8759_27155"/>
<dbReference type="SUPFAM" id="SSF56935">
    <property type="entry name" value="Porins"/>
    <property type="match status" value="1"/>
</dbReference>
<accession>A0A6G9AUI0</accession>
<dbReference type="EMBL" id="CP050063">
    <property type="protein sequence ID" value="QIP16048.1"/>
    <property type="molecule type" value="Genomic_DNA"/>
</dbReference>
<reference evidence="3 4" key="1">
    <citation type="submission" date="2020-03" db="EMBL/GenBank/DDBJ databases">
        <authorList>
            <person name="Kim M.K."/>
        </authorList>
    </citation>
    <scope>NUCLEOTIDE SEQUENCE [LARGE SCALE GENOMIC DNA]</scope>
    <source>
        <strain evidence="3 4">BT328</strain>
    </source>
</reference>
<dbReference type="Pfam" id="PF07715">
    <property type="entry name" value="Plug"/>
    <property type="match status" value="1"/>
</dbReference>
<keyword evidence="1" id="KW-0998">Cell outer membrane</keyword>
<comment type="similarity">
    <text evidence="1">Belongs to the TonB-dependent receptor family.</text>
</comment>
<sequence>MNQLRGKQGYSQTFRFLLLSLLMIGKLPLMAQMLAQNTHRTAIYQSESYRLSDVIQQLKERYHVNILFEESFLKSLTVPAEAARPQATLEASLQTLLQPFGLHYRKVKNNYVILSNGANKKRYSASTDMDLPGIGQTTIAALNQLDGAQPQPVPIAHMALADLTITGTVTDEKNEAMPGVSVVVKGTQRGTTTDSNGQYKLTIPGRNDAATTVTLVFSFVGYVSQEVLTGNRTTVDIHMVTTNKSLDEVVVVGYGTKKRENVTGAIAQVSSEALTSRPITKLGQALQGLIPNLNVTNPDGNPNASPAFNVRGNTSLSGGSALVLVDGIQMDMNLLNPADVETITVLKDAASAAIYGARGAFGVILVTTKKGSKDKKPVISYAGSLQFNRPTYLPDLLSTQEYIESQNLAQLNLNGTQKYTDDQLKWVKDYSSDPVNNPTYHILPNGKIFWNASNNVIEAMVKPWAPGQTHTLNINGGNAKTSYYVSAGSLKQDGLFKTATDVFKRYNFTTSVSTELTSWLTVGAKANYVSTTYDEPHKYPNKGSDWWEQMTRGEPQVLFPAKTPANSPVGEVIATENFVNFLESGSRKITNSSTGVYAVNADAYVSDGLKISGNFAYTSMRQDIKETQVAFPYIRDTWIPQISGTSPSFVQRDFTSSGYFAGNLFADYKVSIKQDHLISALIGYNQEWYNLTAATVKKQDLISESVPVLNLATGIITTSDQQTAWAIRGVFARFNYDYRSKYLVELNSRYDGTSRFPTGRRFGYFPSVSIGWRLSKEKFMEPLSRGLKDLKLRASYGSLGNQLLANNFPYVSLFGINLQVPFIIGSTLPSGVQAPGLVSPDLTWEKVSTLDFGADANLWGKLNVGFDWYRRITSGMLVAGDRLPAVLGTAAPQRNGAELKTTGFELSLKWSDQVGSTHPLRYDFGVVLSNYQAVISKFDNNPSLLINNYYVGQKVGEIWGFESTGLFQANGEVSAAANQDQLGNSGKWGAGDVHYADLNGDKIITRGANTVNNPGDQRIIGNTTPKYQYGITGNFTWHNFNLNLLLQGVGKRDFVPQGNYFWGAINSGAAVGTKEVYRNSWSSANPDAYYPIYRSNSTYNILPQTRYLQSSAYLRLKNISLGYSIPQTLLQKIKLSQARIYVTGQNIWEWTKLKGNFDPEVTGSGAGTGDVGVFYPLQRVVSFGVQLSL</sequence>
<dbReference type="InterPro" id="IPR039426">
    <property type="entry name" value="TonB-dep_rcpt-like"/>
</dbReference>
<dbReference type="Proteomes" id="UP000501802">
    <property type="component" value="Chromosome"/>
</dbReference>
<keyword evidence="1" id="KW-0813">Transport</keyword>
<keyword evidence="1" id="KW-0472">Membrane</keyword>
<gene>
    <name evidence="3" type="ORF">G8759_27155</name>
</gene>